<name>A0ABQ9X862_9EUKA</name>
<dbReference type="Pfam" id="PF01926">
    <property type="entry name" value="MMR_HSR1"/>
    <property type="match status" value="1"/>
</dbReference>
<proteinExistence type="predicted"/>
<feature type="region of interest" description="Disordered" evidence="5">
    <location>
        <begin position="551"/>
        <end position="596"/>
    </location>
</feature>
<evidence type="ECO:0000256" key="3">
    <source>
        <dbReference type="ARBA" id="ARBA00037770"/>
    </source>
</evidence>
<feature type="region of interest" description="Disordered" evidence="5">
    <location>
        <begin position="153"/>
        <end position="179"/>
    </location>
</feature>
<evidence type="ECO:0000256" key="2">
    <source>
        <dbReference type="ARBA" id="ARBA00023134"/>
    </source>
</evidence>
<keyword evidence="1" id="KW-0547">Nucleotide-binding</keyword>
<evidence type="ECO:0000256" key="5">
    <source>
        <dbReference type="SAM" id="MobiDB-lite"/>
    </source>
</evidence>
<feature type="region of interest" description="Disordered" evidence="5">
    <location>
        <begin position="655"/>
        <end position="757"/>
    </location>
</feature>
<feature type="compositionally biased region" description="Basic and acidic residues" evidence="5">
    <location>
        <begin position="553"/>
        <end position="573"/>
    </location>
</feature>
<keyword evidence="8" id="KW-1185">Reference proteome</keyword>
<feature type="region of interest" description="Disordered" evidence="5">
    <location>
        <begin position="1"/>
        <end position="36"/>
    </location>
</feature>
<organism evidence="7 8">
    <name type="scientific">Blattamonas nauphoetae</name>
    <dbReference type="NCBI Taxonomy" id="2049346"/>
    <lineage>
        <taxon>Eukaryota</taxon>
        <taxon>Metamonada</taxon>
        <taxon>Preaxostyla</taxon>
        <taxon>Oxymonadida</taxon>
        <taxon>Blattamonas</taxon>
    </lineage>
</organism>
<reference evidence="7 8" key="1">
    <citation type="journal article" date="2022" name="bioRxiv">
        <title>Genomics of Preaxostyla Flagellates Illuminates Evolutionary Transitions and the Path Towards Mitochondrial Loss.</title>
        <authorList>
            <person name="Novak L.V.F."/>
            <person name="Treitli S.C."/>
            <person name="Pyrih J."/>
            <person name="Halakuc P."/>
            <person name="Pipaliya S.V."/>
            <person name="Vacek V."/>
            <person name="Brzon O."/>
            <person name="Soukal P."/>
            <person name="Eme L."/>
            <person name="Dacks J.B."/>
            <person name="Karnkowska A."/>
            <person name="Elias M."/>
            <person name="Hampl V."/>
        </authorList>
    </citation>
    <scope>NUCLEOTIDE SEQUENCE [LARGE SCALE GENOMIC DNA]</scope>
    <source>
        <strain evidence="7">NAU3</strain>
        <tissue evidence="7">Gut</tissue>
    </source>
</reference>
<feature type="region of interest" description="Disordered" evidence="5">
    <location>
        <begin position="383"/>
        <end position="474"/>
    </location>
</feature>
<comment type="function">
    <text evidence="3">Possible regulatory or functional link with the histocompatibility cluster.</text>
</comment>
<evidence type="ECO:0000313" key="8">
    <source>
        <dbReference type="Proteomes" id="UP001281761"/>
    </source>
</evidence>
<dbReference type="PANTHER" id="PTHR45709:SF3">
    <property type="entry name" value="GUANINE NUCLEOTIDE-BINDING PROTEIN-LIKE 1"/>
    <property type="match status" value="1"/>
</dbReference>
<dbReference type="Proteomes" id="UP001281761">
    <property type="component" value="Unassembled WGS sequence"/>
</dbReference>
<protein>
    <recommendedName>
        <fullName evidence="4">Guanine nucleotide-binding protein-like 1</fullName>
    </recommendedName>
</protein>
<feature type="compositionally biased region" description="Basic and acidic residues" evidence="5">
    <location>
        <begin position="444"/>
        <end position="462"/>
    </location>
</feature>
<dbReference type="InterPro" id="IPR006073">
    <property type="entry name" value="GTP-bd"/>
</dbReference>
<dbReference type="SUPFAM" id="SSF52540">
    <property type="entry name" value="P-loop containing nucleoside triphosphate hydrolases"/>
    <property type="match status" value="1"/>
</dbReference>
<comment type="caution">
    <text evidence="7">The sequence shown here is derived from an EMBL/GenBank/DDBJ whole genome shotgun (WGS) entry which is preliminary data.</text>
</comment>
<feature type="compositionally biased region" description="Basic and acidic residues" evidence="5">
    <location>
        <begin position="674"/>
        <end position="692"/>
    </location>
</feature>
<feature type="compositionally biased region" description="Basic residues" evidence="5">
    <location>
        <begin position="430"/>
        <end position="443"/>
    </location>
</feature>
<gene>
    <name evidence="7" type="ORF">BLNAU_16636</name>
</gene>
<accession>A0ABQ9X862</accession>
<feature type="compositionally biased region" description="Basic and acidic residues" evidence="5">
    <location>
        <begin position="27"/>
        <end position="36"/>
    </location>
</feature>
<dbReference type="InterPro" id="IPR043358">
    <property type="entry name" value="GNL1-like"/>
</dbReference>
<dbReference type="PANTHER" id="PTHR45709">
    <property type="entry name" value="LARGE SUBUNIT GTPASE 1 HOMOLOG-RELATED"/>
    <property type="match status" value="1"/>
</dbReference>
<feature type="compositionally biased region" description="Acidic residues" evidence="5">
    <location>
        <begin position="693"/>
        <end position="725"/>
    </location>
</feature>
<evidence type="ECO:0000256" key="1">
    <source>
        <dbReference type="ARBA" id="ARBA00022741"/>
    </source>
</evidence>
<keyword evidence="2" id="KW-0342">GTP-binding</keyword>
<feature type="domain" description="G" evidence="6">
    <location>
        <begin position="359"/>
        <end position="400"/>
    </location>
</feature>
<evidence type="ECO:0000313" key="7">
    <source>
        <dbReference type="EMBL" id="KAK2948471.1"/>
    </source>
</evidence>
<sequence length="757" mass="85608">MGKFGRAVAFSGKKKNKQIKDRRARKRAEWDPNKPEVKKNITQFLQRSMPEFGGRSLRSVFFAEDRKDTDLRKQQNTIPFEVVNPDGSILKQQKCRYRHLPLPFRPAWDYSFTKQQLEASEREYYTRWLIQTVTTDRPEDVLAEVARAEAAARAIEQAKEEESQPAPKSAKKDVPNDPTVPAEPHFRPVGLFEGNLEVWREFWRSLEMGDVICLLCDVRFTYLHLNPLLVEFITGHRVGVDTDTSRPLTPEEVGQRAFEHTQPLNKGLVIVLTKIDLVPVQVVTAWRDWIHKHFPSVTVFLHAGKGEGAGDSVWLNAEQHGTVKGGSIDDLLTACLDMAMQKQAAPVVATAEKPYTCTVSFIGEPNVGKSNLMNQVVGKSVTSVGRQPGHTKHIQTYLVRPGAVAPQPVAEEDEESEEEIESSSDDDQKHKRGRKGRRNRRGKRAGDSKRSKERVVEEEGRPKNVRPAPAKDDINLDEGPIIRIVDSPGLIWLVACDAPEEVSVLRAIQVLAGLFPFSQVREPYSVIRLATSFLPLTSILHAYQITPAELQEEETREKEEKRGRYQQTDHGRYEWIQSGEPMPAPAAPSDDGQEMLSGCGTRLWDEAEHLTRQRLSPYAIARIFAVRWNFYTQAARPDIHRSSTLLLSMLVSGEGKGKEVNVDKRNTHRRLRGGKKEEGEDEQKHQPPRRESENDDEIEAKDEDSEGTSTEDEEEDDENASEGSEENPTPADLQALSVDPNDVKYRQQVPMWSIPPK</sequence>
<dbReference type="EMBL" id="JARBJD010000176">
    <property type="protein sequence ID" value="KAK2948471.1"/>
    <property type="molecule type" value="Genomic_DNA"/>
</dbReference>
<evidence type="ECO:0000259" key="6">
    <source>
        <dbReference type="Pfam" id="PF01926"/>
    </source>
</evidence>
<dbReference type="Gene3D" id="3.40.50.300">
    <property type="entry name" value="P-loop containing nucleotide triphosphate hydrolases"/>
    <property type="match status" value="1"/>
</dbReference>
<evidence type="ECO:0000256" key="4">
    <source>
        <dbReference type="ARBA" id="ARBA00039902"/>
    </source>
</evidence>
<dbReference type="InterPro" id="IPR027417">
    <property type="entry name" value="P-loop_NTPase"/>
</dbReference>
<feature type="compositionally biased region" description="Basic and acidic residues" evidence="5">
    <location>
        <begin position="655"/>
        <end position="665"/>
    </location>
</feature>
<feature type="compositionally biased region" description="Acidic residues" evidence="5">
    <location>
        <begin position="410"/>
        <end position="425"/>
    </location>
</feature>
<feature type="compositionally biased region" description="Basic residues" evidence="5">
    <location>
        <begin position="12"/>
        <end position="26"/>
    </location>
</feature>